<comment type="subcellular location">
    <subcellularLocation>
        <location evidence="1">Cell outer membrane</location>
        <topology evidence="1">Multi-pass membrane protein</topology>
    </subcellularLocation>
</comment>
<evidence type="ECO:0000256" key="9">
    <source>
        <dbReference type="SAM" id="SignalP"/>
    </source>
</evidence>
<evidence type="ECO:0000313" key="10">
    <source>
        <dbReference type="EMBL" id="MFD0949144.1"/>
    </source>
</evidence>
<dbReference type="PANTHER" id="PTHR35093">
    <property type="entry name" value="OUTER MEMBRANE PROTEIN NMB0088-RELATED"/>
    <property type="match status" value="1"/>
</dbReference>
<sequence>MRLLLICSCYIVVIFSSFARAGGIDLPAISASQQGTSNSNGAEAADAAVLYYNPAGMSYLRGRQLSISGTLLAFRGKVEDRGSTGTPEPFDSSSDEGRQLGPDGVDPYAAGAAGSFWPKILALGSIFYTTQYNDNITLGIGIFSPGGGNINYKSDWSGAYQVDAIALELVNINPSISMRFDDKHSIGFGVSLVGGHLRYSTQLDAKGLQPYLLSKALNNLNANTLTVTPEVQSIINSVCNIKLVINSVCGINVGDVLPGSAIDALSSPLADVVVDPSSTASGLIEMYGYGFGYNAGYMYGFNDRSRLGLSFRSAVEVNLRGQSEWSTERLKARPVIGTTIVSLLNNGGDPDLGNFLSDYLLPDTTTKAIFNIPARVSLSYFNEISDKFDIMFDYTFIKSSVMRELSVGFAVQKDSNGDSVVLSDAKIPLKWRDSYKTSLGLNYHYDSMTTFKTGIQFDKTPIPSKESRHPALPESDRYMISFGFNHKINDNISVDGAYSLLAFADSESEYRNNCRYDRPEGDAGPCTGIGGTFRGKFYDTYANILSLQINSKY</sequence>
<keyword evidence="11" id="KW-1185">Reference proteome</keyword>
<evidence type="ECO:0000256" key="3">
    <source>
        <dbReference type="ARBA" id="ARBA00022452"/>
    </source>
</evidence>
<dbReference type="EMBL" id="JBHTIT010000001">
    <property type="protein sequence ID" value="MFD0949144.1"/>
    <property type="molecule type" value="Genomic_DNA"/>
</dbReference>
<organism evidence="10 11">
    <name type="scientific">Paraperlucidibaca wandonensis</name>
    <dbReference type="NCBI Taxonomy" id="1268273"/>
    <lineage>
        <taxon>Bacteria</taxon>
        <taxon>Pseudomonadati</taxon>
        <taxon>Pseudomonadota</taxon>
        <taxon>Gammaproteobacteria</taxon>
        <taxon>Moraxellales</taxon>
        <taxon>Moraxellaceae</taxon>
        <taxon>Paraperlucidibaca</taxon>
    </lineage>
</organism>
<dbReference type="Proteomes" id="UP001597044">
    <property type="component" value="Unassembled WGS sequence"/>
</dbReference>
<keyword evidence="4" id="KW-0812">Transmembrane</keyword>
<comment type="caution">
    <text evidence="10">The sequence shown here is derived from an EMBL/GenBank/DDBJ whole genome shotgun (WGS) entry which is preliminary data.</text>
</comment>
<dbReference type="InterPro" id="IPR005017">
    <property type="entry name" value="OMPP1/FadL/TodX"/>
</dbReference>
<evidence type="ECO:0000256" key="6">
    <source>
        <dbReference type="ARBA" id="ARBA00023136"/>
    </source>
</evidence>
<keyword evidence="6" id="KW-0472">Membrane</keyword>
<evidence type="ECO:0000256" key="5">
    <source>
        <dbReference type="ARBA" id="ARBA00022729"/>
    </source>
</evidence>
<dbReference type="SUPFAM" id="SSF56935">
    <property type="entry name" value="Porins"/>
    <property type="match status" value="1"/>
</dbReference>
<feature type="signal peptide" evidence="9">
    <location>
        <begin position="1"/>
        <end position="21"/>
    </location>
</feature>
<proteinExistence type="inferred from homology"/>
<evidence type="ECO:0000256" key="1">
    <source>
        <dbReference type="ARBA" id="ARBA00004571"/>
    </source>
</evidence>
<evidence type="ECO:0000256" key="7">
    <source>
        <dbReference type="ARBA" id="ARBA00023237"/>
    </source>
</evidence>
<dbReference type="PANTHER" id="PTHR35093:SF8">
    <property type="entry name" value="OUTER MEMBRANE PROTEIN NMB0088-RELATED"/>
    <property type="match status" value="1"/>
</dbReference>
<comment type="similarity">
    <text evidence="2">Belongs to the OmpP1/FadL family.</text>
</comment>
<keyword evidence="5 9" id="KW-0732">Signal</keyword>
<keyword evidence="3" id="KW-1134">Transmembrane beta strand</keyword>
<dbReference type="Pfam" id="PF03349">
    <property type="entry name" value="Toluene_X"/>
    <property type="match status" value="1"/>
</dbReference>
<dbReference type="RefSeq" id="WP_379068462.1">
    <property type="nucleotide sequence ID" value="NZ_JBHTIT010000001.1"/>
</dbReference>
<evidence type="ECO:0000313" key="11">
    <source>
        <dbReference type="Proteomes" id="UP001597044"/>
    </source>
</evidence>
<reference evidence="11" key="1">
    <citation type="journal article" date="2019" name="Int. J. Syst. Evol. Microbiol.">
        <title>The Global Catalogue of Microorganisms (GCM) 10K type strain sequencing project: providing services to taxonomists for standard genome sequencing and annotation.</title>
        <authorList>
            <consortium name="The Broad Institute Genomics Platform"/>
            <consortium name="The Broad Institute Genome Sequencing Center for Infectious Disease"/>
            <person name="Wu L."/>
            <person name="Ma J."/>
        </authorList>
    </citation>
    <scope>NUCLEOTIDE SEQUENCE [LARGE SCALE GENOMIC DNA]</scope>
    <source>
        <strain evidence="11">CCUG 63419</strain>
    </source>
</reference>
<accession>A0ABW3HD27</accession>
<evidence type="ECO:0000256" key="8">
    <source>
        <dbReference type="SAM" id="MobiDB-lite"/>
    </source>
</evidence>
<feature type="chain" id="PRO_5046282100" evidence="9">
    <location>
        <begin position="22"/>
        <end position="553"/>
    </location>
</feature>
<keyword evidence="7" id="KW-0998">Cell outer membrane</keyword>
<feature type="region of interest" description="Disordered" evidence="8">
    <location>
        <begin position="79"/>
        <end position="104"/>
    </location>
</feature>
<name>A0ABW3HD27_9GAMM</name>
<dbReference type="Gene3D" id="2.40.160.60">
    <property type="entry name" value="Outer membrane protein transport protein (OMPP1/FadL/TodX)"/>
    <property type="match status" value="1"/>
</dbReference>
<gene>
    <name evidence="10" type="ORF">ACFQ0F_01845</name>
</gene>
<evidence type="ECO:0000256" key="2">
    <source>
        <dbReference type="ARBA" id="ARBA00008163"/>
    </source>
</evidence>
<evidence type="ECO:0000256" key="4">
    <source>
        <dbReference type="ARBA" id="ARBA00022692"/>
    </source>
</evidence>
<protein>
    <submittedName>
        <fullName evidence="10">OmpP1/FadL family transporter</fullName>
    </submittedName>
</protein>